<protein>
    <submittedName>
        <fullName evidence="2">Uncharacterized protein</fullName>
    </submittedName>
</protein>
<proteinExistence type="predicted"/>
<accession>A0A2Z7B9G2</accession>
<sequence>MEKLAGEEEDELSTVDESINSRYSRSKKKKKNHGLVVDDVIGDVIQTQESAGSLHPDESEKRRRRGDPVASYSAFSRCYRRSYSGSNRNAKISSRNVLSIQSQEDSGEAFGQPDASNSSIQSRAYLYQLLLYIFSRELQCLVARFPNARKEEVAKRSSRSDGSAAKQLTTYEEISKLDFNC</sequence>
<organism evidence="2 3">
    <name type="scientific">Dorcoceras hygrometricum</name>
    <dbReference type="NCBI Taxonomy" id="472368"/>
    <lineage>
        <taxon>Eukaryota</taxon>
        <taxon>Viridiplantae</taxon>
        <taxon>Streptophyta</taxon>
        <taxon>Embryophyta</taxon>
        <taxon>Tracheophyta</taxon>
        <taxon>Spermatophyta</taxon>
        <taxon>Magnoliopsida</taxon>
        <taxon>eudicotyledons</taxon>
        <taxon>Gunneridae</taxon>
        <taxon>Pentapetalae</taxon>
        <taxon>asterids</taxon>
        <taxon>lamiids</taxon>
        <taxon>Lamiales</taxon>
        <taxon>Gesneriaceae</taxon>
        <taxon>Didymocarpoideae</taxon>
        <taxon>Trichosporeae</taxon>
        <taxon>Loxocarpinae</taxon>
        <taxon>Dorcoceras</taxon>
    </lineage>
</organism>
<name>A0A2Z7B9G2_9LAMI</name>
<evidence type="ECO:0000256" key="1">
    <source>
        <dbReference type="SAM" id="MobiDB-lite"/>
    </source>
</evidence>
<feature type="region of interest" description="Disordered" evidence="1">
    <location>
        <begin position="47"/>
        <end position="68"/>
    </location>
</feature>
<gene>
    <name evidence="2" type="ORF">F511_24589</name>
</gene>
<dbReference type="EMBL" id="KV007738">
    <property type="protein sequence ID" value="KZV31143.1"/>
    <property type="molecule type" value="Genomic_DNA"/>
</dbReference>
<reference evidence="2 3" key="1">
    <citation type="journal article" date="2015" name="Proc. Natl. Acad. Sci. U.S.A.">
        <title>The resurrection genome of Boea hygrometrica: A blueprint for survival of dehydration.</title>
        <authorList>
            <person name="Xiao L."/>
            <person name="Yang G."/>
            <person name="Zhang L."/>
            <person name="Yang X."/>
            <person name="Zhao S."/>
            <person name="Ji Z."/>
            <person name="Zhou Q."/>
            <person name="Hu M."/>
            <person name="Wang Y."/>
            <person name="Chen M."/>
            <person name="Xu Y."/>
            <person name="Jin H."/>
            <person name="Xiao X."/>
            <person name="Hu G."/>
            <person name="Bao F."/>
            <person name="Hu Y."/>
            <person name="Wan P."/>
            <person name="Li L."/>
            <person name="Deng X."/>
            <person name="Kuang T."/>
            <person name="Xiang C."/>
            <person name="Zhu J.K."/>
            <person name="Oliver M.J."/>
            <person name="He Y."/>
        </authorList>
    </citation>
    <scope>NUCLEOTIDE SEQUENCE [LARGE SCALE GENOMIC DNA]</scope>
    <source>
        <strain evidence="3">cv. XS01</strain>
    </source>
</reference>
<dbReference type="Proteomes" id="UP000250235">
    <property type="component" value="Unassembled WGS sequence"/>
</dbReference>
<evidence type="ECO:0000313" key="3">
    <source>
        <dbReference type="Proteomes" id="UP000250235"/>
    </source>
</evidence>
<feature type="region of interest" description="Disordered" evidence="1">
    <location>
        <begin position="1"/>
        <end position="32"/>
    </location>
</feature>
<dbReference type="AlphaFoldDB" id="A0A2Z7B9G2"/>
<evidence type="ECO:0000313" key="2">
    <source>
        <dbReference type="EMBL" id="KZV31143.1"/>
    </source>
</evidence>
<keyword evidence="3" id="KW-1185">Reference proteome</keyword>